<dbReference type="HOGENOM" id="CLU_007426_4_0_1"/>
<evidence type="ECO:0000313" key="9">
    <source>
        <dbReference type="EMBL" id="KIW20184.1"/>
    </source>
</evidence>
<evidence type="ECO:0000259" key="8">
    <source>
        <dbReference type="PROSITE" id="PS50048"/>
    </source>
</evidence>
<dbReference type="SMART" id="SM00066">
    <property type="entry name" value="GAL4"/>
    <property type="match status" value="1"/>
</dbReference>
<feature type="region of interest" description="Disordered" evidence="7">
    <location>
        <begin position="96"/>
        <end position="130"/>
    </location>
</feature>
<dbReference type="InterPro" id="IPR050613">
    <property type="entry name" value="Sec_Metabolite_Reg"/>
</dbReference>
<dbReference type="VEuPathDB" id="FungiDB:PV08_00759"/>
<keyword evidence="5" id="KW-0804">Transcription</keyword>
<accession>A0A0D2C9C4</accession>
<protein>
    <recommendedName>
        <fullName evidence="8">Zn(2)-C6 fungal-type domain-containing protein</fullName>
    </recommendedName>
</protein>
<dbReference type="GeneID" id="27327842"/>
<dbReference type="PANTHER" id="PTHR31001">
    <property type="entry name" value="UNCHARACTERIZED TRANSCRIPTIONAL REGULATORY PROTEIN"/>
    <property type="match status" value="1"/>
</dbReference>
<feature type="compositionally biased region" description="Polar residues" evidence="7">
    <location>
        <begin position="100"/>
        <end position="124"/>
    </location>
</feature>
<dbReference type="GO" id="GO:0005634">
    <property type="term" value="C:nucleus"/>
    <property type="evidence" value="ECO:0007669"/>
    <property type="project" value="UniProtKB-SubCell"/>
</dbReference>
<gene>
    <name evidence="9" type="ORF">PV08_00759</name>
</gene>
<dbReference type="InterPro" id="IPR036864">
    <property type="entry name" value="Zn2-C6_fun-type_DNA-bd_sf"/>
</dbReference>
<dbReference type="RefSeq" id="XP_016240400.1">
    <property type="nucleotide sequence ID" value="XM_016375124.1"/>
</dbReference>
<evidence type="ECO:0000313" key="10">
    <source>
        <dbReference type="Proteomes" id="UP000053328"/>
    </source>
</evidence>
<dbReference type="Pfam" id="PF00172">
    <property type="entry name" value="Zn_clus"/>
    <property type="match status" value="1"/>
</dbReference>
<dbReference type="SMART" id="SM00906">
    <property type="entry name" value="Fungal_trans"/>
    <property type="match status" value="1"/>
</dbReference>
<dbReference type="PANTHER" id="PTHR31001:SF49">
    <property type="entry name" value="ZN(II)2CYS6 TRANSCRIPTION FACTOR (EUROFUNG)"/>
    <property type="match status" value="1"/>
</dbReference>
<organism evidence="9 10">
    <name type="scientific">Exophiala spinifera</name>
    <dbReference type="NCBI Taxonomy" id="91928"/>
    <lineage>
        <taxon>Eukaryota</taxon>
        <taxon>Fungi</taxon>
        <taxon>Dikarya</taxon>
        <taxon>Ascomycota</taxon>
        <taxon>Pezizomycotina</taxon>
        <taxon>Eurotiomycetes</taxon>
        <taxon>Chaetothyriomycetidae</taxon>
        <taxon>Chaetothyriales</taxon>
        <taxon>Herpotrichiellaceae</taxon>
        <taxon>Exophiala</taxon>
    </lineage>
</organism>
<name>A0A0D2C9C4_9EURO</name>
<dbReference type="InterPro" id="IPR001138">
    <property type="entry name" value="Zn2Cys6_DnaBD"/>
</dbReference>
<evidence type="ECO:0000256" key="6">
    <source>
        <dbReference type="ARBA" id="ARBA00023242"/>
    </source>
</evidence>
<dbReference type="Gene3D" id="4.10.240.10">
    <property type="entry name" value="Zn(2)-C6 fungal-type DNA-binding domain"/>
    <property type="match status" value="1"/>
</dbReference>
<keyword evidence="10" id="KW-1185">Reference proteome</keyword>
<dbReference type="CDD" id="cd00067">
    <property type="entry name" value="GAL4"/>
    <property type="match status" value="1"/>
</dbReference>
<dbReference type="GO" id="GO:0000981">
    <property type="term" value="F:DNA-binding transcription factor activity, RNA polymerase II-specific"/>
    <property type="evidence" value="ECO:0007669"/>
    <property type="project" value="InterPro"/>
</dbReference>
<dbReference type="OrthoDB" id="5431381at2759"/>
<dbReference type="GO" id="GO:0006351">
    <property type="term" value="P:DNA-templated transcription"/>
    <property type="evidence" value="ECO:0007669"/>
    <property type="project" value="InterPro"/>
</dbReference>
<dbReference type="CDD" id="cd12148">
    <property type="entry name" value="fungal_TF_MHR"/>
    <property type="match status" value="1"/>
</dbReference>
<keyword evidence="3" id="KW-0805">Transcription regulation</keyword>
<evidence type="ECO:0000256" key="1">
    <source>
        <dbReference type="ARBA" id="ARBA00004123"/>
    </source>
</evidence>
<dbReference type="PROSITE" id="PS00463">
    <property type="entry name" value="ZN2_CY6_FUNGAL_1"/>
    <property type="match status" value="1"/>
</dbReference>
<sequence length="727" mass="82068">MEPSARSRFESDLQALLEEASLAGTRNRRQLSCTPCRQRKLKCNRGRPCENCVKKNALQACVYPDFARRGQNKPVKVKERINRLESALLELSERGDASLGSKNGHCTQTAYPEQSEAGQRPSTDTRADTVVSGSTTKWDSILDDISEIKDYFEENNEFLKRDIDKLQIAMPSPKVWDIIYGVRHHQSLEALLSCLPERPQVDRMVAKYFEMLAFFRPVVHPKQFQREYNKFWKDPAAVSISWLGLLFAMLQLTAQVSGQLSNDASNLVLEPDAMAATFRHCALQCLTLDDYAKGDIHLLQGMLTHLESEYFQSLDPQANFYILTGTIVRVALMLKLHRDPRHFSNLSPFQAEMRRRLWLNIVHGDILLSFQMGLPSMIPYGQADTTLPRNLREDDFDEDTKVLPDSRPFDNTTNMAFYLAKAPVIKTFGHIASHLQDVHSSPEAVQALDAQLRQARANVPAYYQMRPISDSLIDPAFTLMCRFGIDQICLTGFCILHRKGLVAARFDAEFKPSRQACVEAAMAMLEYQHVRHEESKPGGRLSGLGSTMLSFTKNDWLLAAMLICLDIHLSATNPTNVSDDVSIWGRDRREEMLKALERSYYIWREYSEESVEALKASEALAAMLAKIRPEFGISTRYGSTRTTTSLNGQSDLDPTSAAPCTTQSDGGKLGPEFQVPDLFSEEPGNIDWDELDRFFISTGAMSSTVYNQESQTEDWLNGDLWASGQGY</sequence>
<dbReference type="SUPFAM" id="SSF57701">
    <property type="entry name" value="Zn2/Cys6 DNA-binding domain"/>
    <property type="match status" value="1"/>
</dbReference>
<comment type="subcellular location">
    <subcellularLocation>
        <location evidence="1">Nucleus</location>
    </subcellularLocation>
</comment>
<dbReference type="GO" id="GO:0003677">
    <property type="term" value="F:DNA binding"/>
    <property type="evidence" value="ECO:0007669"/>
    <property type="project" value="UniProtKB-KW"/>
</dbReference>
<dbReference type="InterPro" id="IPR007219">
    <property type="entry name" value="XnlR_reg_dom"/>
</dbReference>
<reference evidence="9 10" key="1">
    <citation type="submission" date="2015-01" db="EMBL/GenBank/DDBJ databases">
        <title>The Genome Sequence of Exophiala spinifera CBS89968.</title>
        <authorList>
            <consortium name="The Broad Institute Genomics Platform"/>
            <person name="Cuomo C."/>
            <person name="de Hoog S."/>
            <person name="Gorbushina A."/>
            <person name="Stielow B."/>
            <person name="Teixiera M."/>
            <person name="Abouelleil A."/>
            <person name="Chapman S.B."/>
            <person name="Priest M."/>
            <person name="Young S.K."/>
            <person name="Wortman J."/>
            <person name="Nusbaum C."/>
            <person name="Birren B."/>
        </authorList>
    </citation>
    <scope>NUCLEOTIDE SEQUENCE [LARGE SCALE GENOMIC DNA]</scope>
    <source>
        <strain evidence="9 10">CBS 89968</strain>
    </source>
</reference>
<evidence type="ECO:0000256" key="3">
    <source>
        <dbReference type="ARBA" id="ARBA00023015"/>
    </source>
</evidence>
<evidence type="ECO:0000256" key="7">
    <source>
        <dbReference type="SAM" id="MobiDB-lite"/>
    </source>
</evidence>
<keyword evidence="2" id="KW-0479">Metal-binding</keyword>
<proteinExistence type="predicted"/>
<dbReference type="EMBL" id="KN847492">
    <property type="protein sequence ID" value="KIW20184.1"/>
    <property type="molecule type" value="Genomic_DNA"/>
</dbReference>
<feature type="region of interest" description="Disordered" evidence="7">
    <location>
        <begin position="642"/>
        <end position="672"/>
    </location>
</feature>
<keyword evidence="6" id="KW-0539">Nucleus</keyword>
<keyword evidence="4" id="KW-0238">DNA-binding</keyword>
<feature type="domain" description="Zn(2)-C6 fungal-type" evidence="8">
    <location>
        <begin position="32"/>
        <end position="63"/>
    </location>
</feature>
<evidence type="ECO:0000256" key="2">
    <source>
        <dbReference type="ARBA" id="ARBA00022723"/>
    </source>
</evidence>
<feature type="compositionally biased region" description="Polar residues" evidence="7">
    <location>
        <begin position="646"/>
        <end position="665"/>
    </location>
</feature>
<dbReference type="STRING" id="91928.A0A0D2C9C4"/>
<dbReference type="Proteomes" id="UP000053328">
    <property type="component" value="Unassembled WGS sequence"/>
</dbReference>
<evidence type="ECO:0000256" key="5">
    <source>
        <dbReference type="ARBA" id="ARBA00023163"/>
    </source>
</evidence>
<dbReference type="AlphaFoldDB" id="A0A0D2C9C4"/>
<dbReference type="PROSITE" id="PS50048">
    <property type="entry name" value="ZN2_CY6_FUNGAL_2"/>
    <property type="match status" value="1"/>
</dbReference>
<dbReference type="Pfam" id="PF04082">
    <property type="entry name" value="Fungal_trans"/>
    <property type="match status" value="1"/>
</dbReference>
<dbReference type="GO" id="GO:0008270">
    <property type="term" value="F:zinc ion binding"/>
    <property type="evidence" value="ECO:0007669"/>
    <property type="project" value="InterPro"/>
</dbReference>
<evidence type="ECO:0000256" key="4">
    <source>
        <dbReference type="ARBA" id="ARBA00023125"/>
    </source>
</evidence>